<evidence type="ECO:0000256" key="1">
    <source>
        <dbReference type="ARBA" id="ARBA00022478"/>
    </source>
</evidence>
<dbReference type="GO" id="GO:0000428">
    <property type="term" value="C:DNA-directed RNA polymerase complex"/>
    <property type="evidence" value="ECO:0007669"/>
    <property type="project" value="UniProtKB-KW"/>
</dbReference>
<keyword evidence="10" id="KW-0175">Coiled coil</keyword>
<feature type="binding site" evidence="8">
    <location>
        <position position="862"/>
    </location>
    <ligand>
        <name>Zn(2+)</name>
        <dbReference type="ChEBI" id="CHEBI:29105"/>
        <label>2</label>
    </ligand>
</feature>
<feature type="binding site" evidence="8">
    <location>
        <position position="453"/>
    </location>
    <ligand>
        <name>Mg(2+)</name>
        <dbReference type="ChEBI" id="CHEBI:18420"/>
    </ligand>
</feature>
<evidence type="ECO:0000313" key="13">
    <source>
        <dbReference type="Proteomes" id="UP000778951"/>
    </source>
</evidence>
<dbReference type="CDD" id="cd01609">
    <property type="entry name" value="RNAP_beta'_N"/>
    <property type="match status" value="1"/>
</dbReference>
<dbReference type="InterPro" id="IPR045867">
    <property type="entry name" value="DNA-dir_RpoC_beta_prime"/>
</dbReference>
<dbReference type="GO" id="GO:0003677">
    <property type="term" value="F:DNA binding"/>
    <property type="evidence" value="ECO:0007669"/>
    <property type="project" value="UniProtKB-UniRule"/>
</dbReference>
<dbReference type="Pfam" id="PF04983">
    <property type="entry name" value="RNA_pol_Rpb1_3"/>
    <property type="match status" value="1"/>
</dbReference>
<dbReference type="Gene3D" id="1.10.40.90">
    <property type="match status" value="1"/>
</dbReference>
<evidence type="ECO:0000256" key="4">
    <source>
        <dbReference type="ARBA" id="ARBA00022723"/>
    </source>
</evidence>
<comment type="cofactor">
    <cofactor evidence="8">
        <name>Mg(2+)</name>
        <dbReference type="ChEBI" id="CHEBI:18420"/>
    </cofactor>
    <text evidence="8">Binds 1 Mg(2+) ion per subunit.</text>
</comment>
<protein>
    <recommendedName>
        <fullName evidence="8">DNA-directed RNA polymerase subunit beta'</fullName>
        <shortName evidence="8">RNAP subunit beta'</shortName>
        <ecNumber evidence="8">2.7.7.6</ecNumber>
    </recommendedName>
    <alternativeName>
        <fullName evidence="8">RNA polymerase subunit beta'</fullName>
    </alternativeName>
    <alternativeName>
        <fullName evidence="8">Transcriptase subunit beta'</fullName>
    </alternativeName>
</protein>
<feature type="binding site" evidence="8">
    <location>
        <position position="859"/>
    </location>
    <ligand>
        <name>Zn(2+)</name>
        <dbReference type="ChEBI" id="CHEBI:29105"/>
        <label>2</label>
    </ligand>
</feature>
<dbReference type="Gene3D" id="1.10.1790.20">
    <property type="match status" value="1"/>
</dbReference>
<dbReference type="Gene3D" id="4.10.860.120">
    <property type="entry name" value="RNA polymerase II, clamp domain"/>
    <property type="match status" value="1"/>
</dbReference>
<dbReference type="PANTHER" id="PTHR19376:SF54">
    <property type="entry name" value="DNA-DIRECTED RNA POLYMERASE SUBUNIT BETA"/>
    <property type="match status" value="1"/>
</dbReference>
<dbReference type="EC" id="2.7.7.6" evidence="8"/>
<feature type="binding site" evidence="8">
    <location>
        <position position="60"/>
    </location>
    <ligand>
        <name>Zn(2+)</name>
        <dbReference type="ChEBI" id="CHEBI:29105"/>
        <label>1</label>
    </ligand>
</feature>
<dbReference type="Pfam" id="PF00623">
    <property type="entry name" value="RNA_pol_Rpb1_2"/>
    <property type="match status" value="1"/>
</dbReference>
<feature type="binding site" evidence="8">
    <location>
        <position position="449"/>
    </location>
    <ligand>
        <name>Mg(2+)</name>
        <dbReference type="ChEBI" id="CHEBI:18420"/>
    </ligand>
</feature>
<feature type="binding site" evidence="8">
    <location>
        <position position="75"/>
    </location>
    <ligand>
        <name>Zn(2+)</name>
        <dbReference type="ChEBI" id="CHEBI:29105"/>
        <label>1</label>
    </ligand>
</feature>
<comment type="cofactor">
    <cofactor evidence="8">
        <name>Zn(2+)</name>
        <dbReference type="ChEBI" id="CHEBI:29105"/>
    </cofactor>
    <text evidence="8">Binds 2 Zn(2+) ions per subunit.</text>
</comment>
<feature type="domain" description="RNA polymerase N-terminal" evidence="11">
    <location>
        <begin position="224"/>
        <end position="503"/>
    </location>
</feature>
<evidence type="ECO:0000313" key="12">
    <source>
        <dbReference type="EMBL" id="NIZ70006.1"/>
    </source>
</evidence>
<dbReference type="HAMAP" id="MF_01322">
    <property type="entry name" value="RNApol_bact_RpoC"/>
    <property type="match status" value="1"/>
</dbReference>
<dbReference type="GO" id="GO:0000287">
    <property type="term" value="F:magnesium ion binding"/>
    <property type="evidence" value="ECO:0007669"/>
    <property type="project" value="UniProtKB-UniRule"/>
</dbReference>
<dbReference type="GO" id="GO:0003899">
    <property type="term" value="F:DNA-directed RNA polymerase activity"/>
    <property type="evidence" value="ECO:0007669"/>
    <property type="project" value="UniProtKB-UniRule"/>
</dbReference>
<keyword evidence="8" id="KW-0862">Zinc</keyword>
<dbReference type="PANTHER" id="PTHR19376">
    <property type="entry name" value="DNA-DIRECTED RNA POLYMERASE"/>
    <property type="match status" value="1"/>
</dbReference>
<dbReference type="GO" id="GO:0008270">
    <property type="term" value="F:zinc ion binding"/>
    <property type="evidence" value="ECO:0007669"/>
    <property type="project" value="UniProtKB-UniRule"/>
</dbReference>
<keyword evidence="6 8" id="KW-0804">Transcription</keyword>
<evidence type="ECO:0000256" key="7">
    <source>
        <dbReference type="ARBA" id="ARBA00048552"/>
    </source>
</evidence>
<dbReference type="InterPro" id="IPR038120">
    <property type="entry name" value="Rpb1_funnel_sf"/>
</dbReference>
<dbReference type="InterPro" id="IPR042102">
    <property type="entry name" value="RNA_pol_Rpb1_3_sf"/>
</dbReference>
<evidence type="ECO:0000256" key="5">
    <source>
        <dbReference type="ARBA" id="ARBA00022842"/>
    </source>
</evidence>
<sequence length="1441" mass="162081">MKEMAEFDSIRISLASPDQIKAWSYGEVKKPETINYRTLKPEKEGLFCERIFGTTKEWECFCGKFKSIRYKGVVCDRCGVEVTHFKVRRERIGHIELASPVSHIWYYRSVPSRMGLLLDLSMSALRSVLYFEKYIVVDAGDTDLKKMQLLTEEEYSSAKERFGLSFTAGIGAEVIRTLLEQIDLYELASSLRAEMIEKGAKSDKRLLKRLELVEDFRDSGNRPEWMILDVVPVLPPELRPMVQLDGGRFATSDLNDLYRRVINRNNRLKRLITLKAPDIIIRNEKRMLQEAVDALFDNGKKKKAVKGSGNRQLKSLSDMLKGKSGRFRQNLLGKRVDYSGRSVIVVGPNLKLHQCGLPNKMAMELFKPFIMKKLIDRDFVSNIKKAKILVEQEAPEVWNVLDEVVKEHPVLLNRAPTLHRLGMQAFEPVLVEGKAIRLHPLVCTAFNADFDGDQMAVHVPLTQAAQIECWTLMMSTNNLLNPSNGQPVVYPRQDMILGIYYLTKNYLEKEGEKLRYFSGEDEVLMAAERGVLDYHQLCFVRLNNEWVKTTPGRMIFNQNMPDEVPFVNETLGDKQVRRLIAQVYAEHGSYTAVQMLDAIKNTGYRYATFFGASISMNDILVPEEKKSMVEAANKEIVRISEQYKKGHITDEERYQRAIQTWSNANDQLTDLMMKKLEVAKGGFNSVYMMADSGARGSRNQIRQLAAMRGLMNKPNGHIIELPIRSNFKEGLSVIEYFISSNGARKGLSDTALKTAEAGYLTRRLVDIAQDVVINEEDCGTINGLVLAAVKDGEEVIESLSSRLAGRFSLERLAHPVTGDVLIDIGEEITEEGALVIEDLGFDSVKVRSVLACESKYGVCQKCYGRDLARGHLVNVGEAVGTIAAQSIGEPGTQLTMRTFYTGGAASTASEDNKVSFKYDVYIEKIQGNYIELEGSKLLFTRRGSLTLRQVLQSEQIAKDDKLVGDFPRRVVKDEVLMVKAGGKKIHASALGYIDYHGKHIYLMANEQNITIRNGSEVVVKVGQMIPAGEALASFDAFSDPIIAEQSGYMRFVEIELGRTLREETNEDTGATERKITDLSNESAQPRIEILSDHGDVLGVYYLPGHAYLANETQDGAFVEAGTRLARMLKESQKSMDITSGLPRVSELFEARRPRNAAVLSLISGKVHFRGVTKGKRTIVVEDPFGKEFKHQVPMSRYLLVREGDMVEAGEPLCDGATDPHDILQILGEQALQQFLLREVQAVYRMQGVQIHDKHVGIVIRQMMRKMEIVQIGDTGFIYGQQVDKYDFHHENARVHADGGEVAIARPLLLGVTRASLNIGSFISAASFQETTRVLTNAAIAGEVDNLKGLKENVIIGHLIPAGTGMKRYRKMKLSNQEYTDLDDLVQETKENRRLEQELARQRMNEELAEDEVEVESAELDEVYTYENGGDFGMSEIDLDDE</sequence>
<dbReference type="Gene3D" id="2.40.50.100">
    <property type="match status" value="2"/>
</dbReference>
<dbReference type="InterPro" id="IPR000722">
    <property type="entry name" value="RNA_pol_asu"/>
</dbReference>
<feature type="coiled-coil region" evidence="10">
    <location>
        <begin position="1384"/>
        <end position="1420"/>
    </location>
</feature>
<keyword evidence="4 8" id="KW-0479">Metal-binding</keyword>
<keyword evidence="13" id="KW-1185">Reference proteome</keyword>
<keyword evidence="1 8" id="KW-0240">DNA-directed RNA polymerase</keyword>
<evidence type="ECO:0000259" key="11">
    <source>
        <dbReference type="SMART" id="SM00663"/>
    </source>
</evidence>
<dbReference type="Pfam" id="PF05000">
    <property type="entry name" value="RNA_pol_Rpb1_4"/>
    <property type="match status" value="1"/>
</dbReference>
<keyword evidence="5 8" id="KW-0460">Magnesium</keyword>
<comment type="subunit">
    <text evidence="8">The RNAP catalytic core consists of 2 alpha, 1 beta, 1 beta' and 1 omega subunit. When a sigma factor is associated with the core the holoenzyme is formed, which can initiate transcription.</text>
</comment>
<dbReference type="NCBIfam" id="TIGR02386">
    <property type="entry name" value="rpoC_TIGR"/>
    <property type="match status" value="1"/>
</dbReference>
<comment type="function">
    <text evidence="8 9">DNA-dependent RNA polymerase catalyzes the transcription of DNA into RNA using the four ribonucleoside triphosphates as substrates.</text>
</comment>
<reference evidence="12" key="1">
    <citation type="submission" date="2020-03" db="EMBL/GenBank/DDBJ databases">
        <title>Spirochaetal bacteria isolated from arthropods constitute a novel genus Entomospira genus novum within the order Spirochaetales.</title>
        <authorList>
            <person name="Grana-Miraglia L."/>
            <person name="Sikutova S."/>
            <person name="Fingerle V."/>
            <person name="Sing A."/>
            <person name="Castillo-Ramirez S."/>
            <person name="Margos G."/>
            <person name="Rudolf I."/>
        </authorList>
    </citation>
    <scope>NUCLEOTIDE SEQUENCE</scope>
    <source>
        <strain evidence="12">BR149</strain>
    </source>
</reference>
<dbReference type="InterPro" id="IPR006592">
    <property type="entry name" value="RNA_pol_N"/>
</dbReference>
<dbReference type="InterPro" id="IPR044893">
    <property type="entry name" value="RNA_pol_Rpb1_clamp_domain"/>
</dbReference>
<feature type="binding site" evidence="8">
    <location>
        <position position="78"/>
    </location>
    <ligand>
        <name>Zn(2+)</name>
        <dbReference type="ChEBI" id="CHEBI:29105"/>
        <label>1</label>
    </ligand>
</feature>
<dbReference type="SUPFAM" id="SSF64484">
    <property type="entry name" value="beta and beta-prime subunits of DNA dependent RNA-polymerase"/>
    <property type="match status" value="1"/>
</dbReference>
<evidence type="ECO:0000256" key="10">
    <source>
        <dbReference type="SAM" id="Coils"/>
    </source>
</evidence>
<dbReference type="Gene3D" id="2.40.40.20">
    <property type="match status" value="1"/>
</dbReference>
<dbReference type="Proteomes" id="UP000778951">
    <property type="component" value="Unassembled WGS sequence"/>
</dbReference>
<keyword evidence="3 8" id="KW-0548">Nucleotidyltransferase</keyword>
<dbReference type="CDD" id="cd02655">
    <property type="entry name" value="RNAP_beta'_C"/>
    <property type="match status" value="1"/>
</dbReference>
<dbReference type="SMART" id="SM00663">
    <property type="entry name" value="RPOLA_N"/>
    <property type="match status" value="1"/>
</dbReference>
<dbReference type="Gene3D" id="1.10.274.100">
    <property type="entry name" value="RNA polymerase Rpb1, domain 3"/>
    <property type="match status" value="1"/>
</dbReference>
<dbReference type="InterPro" id="IPR007081">
    <property type="entry name" value="RNA_pol_Rpb1_5"/>
</dbReference>
<feature type="binding site" evidence="8">
    <location>
        <position position="778"/>
    </location>
    <ligand>
        <name>Zn(2+)</name>
        <dbReference type="ChEBI" id="CHEBI:29105"/>
        <label>2</label>
    </ligand>
</feature>
<dbReference type="RefSeq" id="WP_167696073.1">
    <property type="nucleotide sequence ID" value="NZ_CP118181.1"/>
</dbReference>
<feature type="binding site" evidence="8">
    <location>
        <position position="852"/>
    </location>
    <ligand>
        <name>Zn(2+)</name>
        <dbReference type="ChEBI" id="CHEBI:29105"/>
        <label>2</label>
    </ligand>
</feature>
<comment type="catalytic activity">
    <reaction evidence="7 8 9">
        <text>RNA(n) + a ribonucleoside 5'-triphosphate = RNA(n+1) + diphosphate</text>
        <dbReference type="Rhea" id="RHEA:21248"/>
        <dbReference type="Rhea" id="RHEA-COMP:14527"/>
        <dbReference type="Rhea" id="RHEA-COMP:17342"/>
        <dbReference type="ChEBI" id="CHEBI:33019"/>
        <dbReference type="ChEBI" id="CHEBI:61557"/>
        <dbReference type="ChEBI" id="CHEBI:140395"/>
        <dbReference type="EC" id="2.7.7.6"/>
    </reaction>
</comment>
<dbReference type="InterPro" id="IPR012754">
    <property type="entry name" value="DNA-dir_RpoC_beta_prime_bact"/>
</dbReference>
<evidence type="ECO:0000256" key="6">
    <source>
        <dbReference type="ARBA" id="ARBA00023163"/>
    </source>
</evidence>
<proteinExistence type="inferred from homology"/>
<evidence type="ECO:0000256" key="9">
    <source>
        <dbReference type="RuleBase" id="RU004279"/>
    </source>
</evidence>
<name>A0A968GHM7_9SPIO</name>
<feature type="binding site" evidence="8">
    <location>
        <position position="451"/>
    </location>
    <ligand>
        <name>Mg(2+)</name>
        <dbReference type="ChEBI" id="CHEBI:18420"/>
    </ligand>
</feature>
<comment type="similarity">
    <text evidence="8 9">Belongs to the RNA polymerase beta' chain family.</text>
</comment>
<accession>A0A968GHM7</accession>
<feature type="binding site" evidence="8">
    <location>
        <position position="62"/>
    </location>
    <ligand>
        <name>Zn(2+)</name>
        <dbReference type="ChEBI" id="CHEBI:29105"/>
        <label>1</label>
    </ligand>
</feature>
<dbReference type="InterPro" id="IPR007066">
    <property type="entry name" value="RNA_pol_Rpb1_3"/>
</dbReference>
<dbReference type="Pfam" id="PF04998">
    <property type="entry name" value="RNA_pol_Rpb1_5"/>
    <property type="match status" value="1"/>
</dbReference>
<evidence type="ECO:0000256" key="3">
    <source>
        <dbReference type="ARBA" id="ARBA00022695"/>
    </source>
</evidence>
<dbReference type="Pfam" id="PF04997">
    <property type="entry name" value="RNA_pol_Rpb1_1"/>
    <property type="match status" value="1"/>
</dbReference>
<keyword evidence="2 8" id="KW-0808">Transferase</keyword>
<dbReference type="GO" id="GO:0006351">
    <property type="term" value="P:DNA-templated transcription"/>
    <property type="evidence" value="ECO:0007669"/>
    <property type="project" value="UniProtKB-UniRule"/>
</dbReference>
<dbReference type="InterPro" id="IPR007080">
    <property type="entry name" value="RNA_pol_Rpb1_1"/>
</dbReference>
<dbReference type="Gene3D" id="1.10.150.390">
    <property type="match status" value="1"/>
</dbReference>
<evidence type="ECO:0000256" key="8">
    <source>
        <dbReference type="HAMAP-Rule" id="MF_01322"/>
    </source>
</evidence>
<gene>
    <name evidence="8 12" type="primary">rpoC</name>
    <name evidence="12" type="ORF">HCT48_07275</name>
</gene>
<dbReference type="Gene3D" id="1.10.132.30">
    <property type="match status" value="1"/>
</dbReference>
<evidence type="ECO:0000256" key="2">
    <source>
        <dbReference type="ARBA" id="ARBA00022679"/>
    </source>
</evidence>
<comment type="caution">
    <text evidence="12">The sequence shown here is derived from an EMBL/GenBank/DDBJ whole genome shotgun (WGS) entry which is preliminary data.</text>
</comment>
<dbReference type="InterPro" id="IPR007083">
    <property type="entry name" value="RNA_pol_Rpb1_4"/>
</dbReference>
<organism evidence="12 13">
    <name type="scientific">Entomospira culicis</name>
    <dbReference type="NCBI Taxonomy" id="2719989"/>
    <lineage>
        <taxon>Bacteria</taxon>
        <taxon>Pseudomonadati</taxon>
        <taxon>Spirochaetota</taxon>
        <taxon>Spirochaetia</taxon>
        <taxon>Spirochaetales</taxon>
        <taxon>Spirochaetaceae</taxon>
        <taxon>Entomospira</taxon>
    </lineage>
</organism>
<dbReference type="EMBL" id="JAATLM010000001">
    <property type="protein sequence ID" value="NIZ70006.1"/>
    <property type="molecule type" value="Genomic_DNA"/>
</dbReference>